<evidence type="ECO:0000259" key="4">
    <source>
        <dbReference type="PROSITE" id="PS51898"/>
    </source>
</evidence>
<evidence type="ECO:0000256" key="2">
    <source>
        <dbReference type="ARBA" id="ARBA00023125"/>
    </source>
</evidence>
<proteinExistence type="inferred from homology"/>
<dbReference type="RefSeq" id="WP_181928986.1">
    <property type="nucleotide sequence ID" value="NZ_CP054698.1"/>
</dbReference>
<dbReference type="PANTHER" id="PTHR30349">
    <property type="entry name" value="PHAGE INTEGRASE-RELATED"/>
    <property type="match status" value="1"/>
</dbReference>
<dbReference type="Pfam" id="PF12167">
    <property type="entry name" value="Arm-DNA-bind_2"/>
    <property type="match status" value="1"/>
</dbReference>
<dbReference type="InterPro" id="IPR022000">
    <property type="entry name" value="Min27-like_integrase_DNA_bind"/>
</dbReference>
<feature type="domain" description="Tyr recombinase" evidence="4">
    <location>
        <begin position="189"/>
        <end position="391"/>
    </location>
</feature>
<evidence type="ECO:0000313" key="5">
    <source>
        <dbReference type="EMBL" id="QMS91351.1"/>
    </source>
</evidence>
<dbReference type="GO" id="GO:0015074">
    <property type="term" value="P:DNA integration"/>
    <property type="evidence" value="ECO:0007669"/>
    <property type="project" value="InterPro"/>
</dbReference>
<dbReference type="InterPro" id="IPR013762">
    <property type="entry name" value="Integrase-like_cat_sf"/>
</dbReference>
<evidence type="ECO:0000313" key="6">
    <source>
        <dbReference type="Proteomes" id="UP000514713"/>
    </source>
</evidence>
<dbReference type="InterPro" id="IPR011010">
    <property type="entry name" value="DNA_brk_join_enz"/>
</dbReference>
<dbReference type="KEGG" id="ned:HUN01_28530"/>
<dbReference type="EMBL" id="CP054698">
    <property type="protein sequence ID" value="QMS91351.1"/>
    <property type="molecule type" value="Genomic_DNA"/>
</dbReference>
<keyword evidence="2" id="KW-0238">DNA-binding</keyword>
<protein>
    <submittedName>
        <fullName evidence="5">Tyrosine-type recombinase/integrase</fullName>
    </submittedName>
</protein>
<dbReference type="InterPro" id="IPR010998">
    <property type="entry name" value="Integrase_recombinase_N"/>
</dbReference>
<sequence>MVGASRNTIGIENFRGFFRLRLPSSIAKGSSRYFSTGISATQENHKKAQIIAWAIEEDIAKGDFDWTLNKYKPQSTTLFQAQEWVWNLEKLWEKYCEFMRSQLSETTYQKDYVRKFANHIRTLPSKDARNAIQIRDYLLAKSSTETTKRVLTYLSACCRWAVKSKLLPINPFDGLATDIKNSKSNTLTAAIDPFSIKERESIITAFEAHKLHKHYVPFTSFLFFTGCRPGEAIALTWQHINPDCTEILFAESYDTRLNIRKTTKTGKSRLFPCNTRLRKLLLEIKPEIFTPTTTVFPSHRGGLINASKFTAQVWRGCQSGKKTYKGIVTRLVETGEVTRYRPPYNCRHTFITECLERGVPVALISRWVGNSPEVIFKHYAGVLTEASVPEF</sequence>
<gene>
    <name evidence="5" type="ORF">HUN01_28530</name>
</gene>
<dbReference type="Proteomes" id="UP000514713">
    <property type="component" value="Chromosome"/>
</dbReference>
<dbReference type="PROSITE" id="PS51898">
    <property type="entry name" value="TYR_RECOMBINASE"/>
    <property type="match status" value="1"/>
</dbReference>
<keyword evidence="6" id="KW-1185">Reference proteome</keyword>
<dbReference type="Pfam" id="PF00589">
    <property type="entry name" value="Phage_integrase"/>
    <property type="match status" value="1"/>
</dbReference>
<name>A0A7D7LI40_9NOSO</name>
<accession>A0A7D7LI40</accession>
<dbReference type="GO" id="GO:0003677">
    <property type="term" value="F:DNA binding"/>
    <property type="evidence" value="ECO:0007669"/>
    <property type="project" value="UniProtKB-KW"/>
</dbReference>
<dbReference type="InterPro" id="IPR050090">
    <property type="entry name" value="Tyrosine_recombinase_XerCD"/>
</dbReference>
<dbReference type="AlphaFoldDB" id="A0A7D7LI40"/>
<keyword evidence="3" id="KW-0233">DNA recombination</keyword>
<dbReference type="PANTHER" id="PTHR30349:SF64">
    <property type="entry name" value="PROPHAGE INTEGRASE INTD-RELATED"/>
    <property type="match status" value="1"/>
</dbReference>
<dbReference type="InterPro" id="IPR002104">
    <property type="entry name" value="Integrase_catalytic"/>
</dbReference>
<organism evidence="5 6">
    <name type="scientific">Nostoc edaphicum CCNP1411</name>
    <dbReference type="NCBI Taxonomy" id="1472755"/>
    <lineage>
        <taxon>Bacteria</taxon>
        <taxon>Bacillati</taxon>
        <taxon>Cyanobacteriota</taxon>
        <taxon>Cyanophyceae</taxon>
        <taxon>Nostocales</taxon>
        <taxon>Nostocaceae</taxon>
        <taxon>Nostoc</taxon>
    </lineage>
</organism>
<evidence type="ECO:0000256" key="3">
    <source>
        <dbReference type="ARBA" id="ARBA00023172"/>
    </source>
</evidence>
<dbReference type="Gene3D" id="1.10.150.130">
    <property type="match status" value="1"/>
</dbReference>
<dbReference type="GO" id="GO:0006310">
    <property type="term" value="P:DNA recombination"/>
    <property type="evidence" value="ECO:0007669"/>
    <property type="project" value="UniProtKB-KW"/>
</dbReference>
<comment type="similarity">
    <text evidence="1">Belongs to the 'phage' integrase family.</text>
</comment>
<dbReference type="Gene3D" id="1.10.443.10">
    <property type="entry name" value="Intergrase catalytic core"/>
    <property type="match status" value="1"/>
</dbReference>
<evidence type="ECO:0000256" key="1">
    <source>
        <dbReference type="ARBA" id="ARBA00008857"/>
    </source>
</evidence>
<dbReference type="SUPFAM" id="SSF56349">
    <property type="entry name" value="DNA breaking-rejoining enzymes"/>
    <property type="match status" value="1"/>
</dbReference>
<reference evidence="6" key="1">
    <citation type="submission" date="2020-06" db="EMBL/GenBank/DDBJ databases">
        <title>Nostoc edaphicum CCNP1411 genome.</title>
        <authorList>
            <person name="Fidor A."/>
            <person name="Grabski M."/>
            <person name="Gawor J."/>
            <person name="Gromadka R."/>
            <person name="Wegrzyn G."/>
            <person name="Mazur-Marzec H."/>
        </authorList>
    </citation>
    <scope>NUCLEOTIDE SEQUENCE [LARGE SCALE GENOMIC DNA]</scope>
    <source>
        <strain evidence="6">CCNP1411</strain>
    </source>
</reference>